<reference evidence="2 3" key="1">
    <citation type="submission" date="2019-03" db="EMBL/GenBank/DDBJ databases">
        <title>Wolbachia endosymbiont of Haematobia irritans wIrr.</title>
        <authorList>
            <person name="Parry R.H."/>
            <person name="Asgari S."/>
        </authorList>
    </citation>
    <scope>NUCLEOTIDE SEQUENCE [LARGE SCALE GENOMIC DNA]</scope>
    <source>
        <strain evidence="3">wIrr</strain>
    </source>
</reference>
<organism evidence="2 3">
    <name type="scientific">Wolbachia pipientis</name>
    <dbReference type="NCBI Taxonomy" id="955"/>
    <lineage>
        <taxon>Bacteria</taxon>
        <taxon>Pseudomonadati</taxon>
        <taxon>Pseudomonadota</taxon>
        <taxon>Alphaproteobacteria</taxon>
        <taxon>Rickettsiales</taxon>
        <taxon>Anaplasmataceae</taxon>
        <taxon>Wolbachieae</taxon>
        <taxon>Wolbachia</taxon>
    </lineage>
</organism>
<keyword evidence="1" id="KW-0812">Transmembrane</keyword>
<accession>A0A6I6CE49</accession>
<dbReference type="EMBL" id="CP037426">
    <property type="protein sequence ID" value="QGT15927.1"/>
    <property type="molecule type" value="Genomic_DNA"/>
</dbReference>
<dbReference type="AlphaFoldDB" id="A0A6I6CE49"/>
<protein>
    <submittedName>
        <fullName evidence="2">Uncharacterized protein</fullName>
    </submittedName>
</protein>
<evidence type="ECO:0000313" key="3">
    <source>
        <dbReference type="Proteomes" id="UP000422744"/>
    </source>
</evidence>
<dbReference type="Proteomes" id="UP000422744">
    <property type="component" value="Chromosome"/>
</dbReference>
<keyword evidence="1" id="KW-0472">Membrane</keyword>
<proteinExistence type="predicted"/>
<dbReference type="RefSeq" id="WP_155968440.1">
    <property type="nucleotide sequence ID" value="NZ_CP037426.1"/>
</dbReference>
<evidence type="ECO:0000313" key="2">
    <source>
        <dbReference type="EMBL" id="QGT15927.1"/>
    </source>
</evidence>
<sequence length="418" mass="48281">MIKEIEELIKIVGKGNLLETLFIFLGSFQHADLDRFMDHRNHFGLSEFIRKKEEPLDKYFNLKFSLQGLFLIYAQAYKILSENNNLNTKDVIDKIYEVIKGSELNEYINEVVDGRKLDLLNILANPKREPIFKTEKDFESKVLIGVRKVLDEETTLNKYDREFALNKCVISSYYSIHQDIKVDKDVVLLFSILVDYHKLSEHHKESIKKENLPIIDNVVFLTYITNLAGLLQSINLKDQNRATKYTLNREKIGSLNRTFNMLADQNNQNFPTFKSIGPTLKQLLKNQNSDEFEQLVTNPKNIYYSVPQKENKCRSNFIVSKKKEKNHKNTACKLILGMFVLSVGLSVADYFLMEQKLFNPIKGVLPQDNFANLVIAAVLTIVIVYALFQLSQEPPLSTVNKMTNENLGQPVQNKLRTT</sequence>
<feature type="transmembrane region" description="Helical" evidence="1">
    <location>
        <begin position="331"/>
        <end position="350"/>
    </location>
</feature>
<keyword evidence="1" id="KW-1133">Transmembrane helix</keyword>
<gene>
    <name evidence="2" type="ORF">E0495_01145</name>
</gene>
<name>A0A6I6CE49_WOLPI</name>
<evidence type="ECO:0000256" key="1">
    <source>
        <dbReference type="SAM" id="Phobius"/>
    </source>
</evidence>
<feature type="transmembrane region" description="Helical" evidence="1">
    <location>
        <begin position="370"/>
        <end position="388"/>
    </location>
</feature>